<accession>A0A382FII5</accession>
<gene>
    <name evidence="4" type="ORF">METZ01_LOCUS215762</name>
</gene>
<dbReference type="AlphaFoldDB" id="A0A382FII5"/>
<dbReference type="NCBIfam" id="TIGR01250">
    <property type="entry name" value="pro_imino_pep_2"/>
    <property type="match status" value="1"/>
</dbReference>
<evidence type="ECO:0000256" key="1">
    <source>
        <dbReference type="ARBA" id="ARBA00010088"/>
    </source>
</evidence>
<dbReference type="InterPro" id="IPR029058">
    <property type="entry name" value="AB_hydrolase_fold"/>
</dbReference>
<dbReference type="Gene3D" id="3.40.50.1820">
    <property type="entry name" value="alpha/beta hydrolase"/>
    <property type="match status" value="1"/>
</dbReference>
<dbReference type="InterPro" id="IPR000073">
    <property type="entry name" value="AB_hydrolase_1"/>
</dbReference>
<dbReference type="SUPFAM" id="SSF53474">
    <property type="entry name" value="alpha/beta-Hydrolases"/>
    <property type="match status" value="1"/>
</dbReference>
<evidence type="ECO:0000259" key="3">
    <source>
        <dbReference type="Pfam" id="PF00561"/>
    </source>
</evidence>
<dbReference type="PANTHER" id="PTHR43798:SF33">
    <property type="entry name" value="HYDROLASE, PUTATIVE (AFU_ORTHOLOGUE AFUA_2G14860)-RELATED"/>
    <property type="match status" value="1"/>
</dbReference>
<dbReference type="PROSITE" id="PS51257">
    <property type="entry name" value="PROKAR_LIPOPROTEIN"/>
    <property type="match status" value="1"/>
</dbReference>
<dbReference type="PANTHER" id="PTHR43798">
    <property type="entry name" value="MONOACYLGLYCEROL LIPASE"/>
    <property type="match status" value="1"/>
</dbReference>
<dbReference type="PRINTS" id="PR00793">
    <property type="entry name" value="PROAMNOPTASE"/>
</dbReference>
<dbReference type="GO" id="GO:0016020">
    <property type="term" value="C:membrane"/>
    <property type="evidence" value="ECO:0007669"/>
    <property type="project" value="TreeGrafter"/>
</dbReference>
<dbReference type="GO" id="GO:0008233">
    <property type="term" value="F:peptidase activity"/>
    <property type="evidence" value="ECO:0007669"/>
    <property type="project" value="InterPro"/>
</dbReference>
<dbReference type="EMBL" id="UINC01050209">
    <property type="protein sequence ID" value="SVB62908.1"/>
    <property type="molecule type" value="Genomic_DNA"/>
</dbReference>
<dbReference type="InterPro" id="IPR050266">
    <property type="entry name" value="AB_hydrolase_sf"/>
</dbReference>
<dbReference type="GO" id="GO:0006508">
    <property type="term" value="P:proteolysis"/>
    <property type="evidence" value="ECO:0007669"/>
    <property type="project" value="InterPro"/>
</dbReference>
<feature type="domain" description="AB hydrolase-1" evidence="3">
    <location>
        <begin position="68"/>
        <end position="321"/>
    </location>
</feature>
<reference evidence="4" key="1">
    <citation type="submission" date="2018-05" db="EMBL/GenBank/DDBJ databases">
        <authorList>
            <person name="Lanie J.A."/>
            <person name="Ng W.-L."/>
            <person name="Kazmierczak K.M."/>
            <person name="Andrzejewski T.M."/>
            <person name="Davidsen T.M."/>
            <person name="Wayne K.J."/>
            <person name="Tettelin H."/>
            <person name="Glass J.I."/>
            <person name="Rusch D."/>
            <person name="Podicherti R."/>
            <person name="Tsui H.-C.T."/>
            <person name="Winkler M.E."/>
        </authorList>
    </citation>
    <scope>NUCLEOTIDE SEQUENCE</scope>
</reference>
<dbReference type="InterPro" id="IPR005945">
    <property type="entry name" value="Pro_imino_pep"/>
</dbReference>
<evidence type="ECO:0000256" key="2">
    <source>
        <dbReference type="ARBA" id="ARBA00022801"/>
    </source>
</evidence>
<name>A0A382FII5_9ZZZZ</name>
<dbReference type="PIRSF" id="PIRSF005539">
    <property type="entry name" value="Pept_S33_TRI_F1"/>
    <property type="match status" value="1"/>
</dbReference>
<evidence type="ECO:0000313" key="4">
    <source>
        <dbReference type="EMBL" id="SVB62908.1"/>
    </source>
</evidence>
<dbReference type="InterPro" id="IPR002410">
    <property type="entry name" value="Peptidase_S33"/>
</dbReference>
<keyword evidence="2" id="KW-0378">Hydrolase</keyword>
<organism evidence="4">
    <name type="scientific">marine metagenome</name>
    <dbReference type="NCBI Taxonomy" id="408172"/>
    <lineage>
        <taxon>unclassified sequences</taxon>
        <taxon>metagenomes</taxon>
        <taxon>ecological metagenomes</taxon>
    </lineage>
</organism>
<comment type="similarity">
    <text evidence="1">Belongs to the peptidase S33 family.</text>
</comment>
<sequence>MRKAMSIIFSVGLLFLCGCATTSVTTPVPIEQKAKPKQETDVGVKMIEIAGGHKVWTKKVGDNEHIKLLLLHGGPGASHDYFKSLDKYFPQEGLEYYYYDQFGSHNSDSSTNPVDWTIERFVEEVETVRKSLGLDPSNFFLLGHSWGGILAMEYALKYQENLKGLIISNMMASIPDYNDYAEKVLGAQMPPEVLSEIKELEANKEYDNPRYMELLIPHHYEHHVLRIPVNDWPEEVNEAFANINQDMYVAMQGPSEFGASGLLEFWDVKDRLAEIKTPTLVIGATHDTMDPDHMEWMSKELPNGSFLLCTNGSHLAMWDDPDSYANGIISFLKEKE</sequence>
<dbReference type="Pfam" id="PF00561">
    <property type="entry name" value="Abhydrolase_1"/>
    <property type="match status" value="1"/>
</dbReference>
<proteinExistence type="inferred from homology"/>
<protein>
    <recommendedName>
        <fullName evidence="3">AB hydrolase-1 domain-containing protein</fullName>
    </recommendedName>
</protein>